<feature type="compositionally biased region" description="Basic and acidic residues" evidence="1">
    <location>
        <begin position="202"/>
        <end position="215"/>
    </location>
</feature>
<dbReference type="AlphaFoldDB" id="A0A915K361"/>
<name>A0A915K361_ROMCU</name>
<dbReference type="Proteomes" id="UP000887565">
    <property type="component" value="Unplaced"/>
</dbReference>
<evidence type="ECO:0000313" key="2">
    <source>
        <dbReference type="Proteomes" id="UP000887565"/>
    </source>
</evidence>
<organism evidence="2 3">
    <name type="scientific">Romanomermis culicivorax</name>
    <name type="common">Nematode worm</name>
    <dbReference type="NCBI Taxonomy" id="13658"/>
    <lineage>
        <taxon>Eukaryota</taxon>
        <taxon>Metazoa</taxon>
        <taxon>Ecdysozoa</taxon>
        <taxon>Nematoda</taxon>
        <taxon>Enoplea</taxon>
        <taxon>Dorylaimia</taxon>
        <taxon>Mermithida</taxon>
        <taxon>Mermithoidea</taxon>
        <taxon>Mermithidae</taxon>
        <taxon>Romanomermis</taxon>
    </lineage>
</organism>
<protein>
    <submittedName>
        <fullName evidence="3">Uncharacterized protein</fullName>
    </submittedName>
</protein>
<accession>A0A915K361</accession>
<feature type="region of interest" description="Disordered" evidence="1">
    <location>
        <begin position="195"/>
        <end position="215"/>
    </location>
</feature>
<keyword evidence="2" id="KW-1185">Reference proteome</keyword>
<dbReference type="WBParaSite" id="nRc.2.0.1.t32647-RA">
    <property type="protein sequence ID" value="nRc.2.0.1.t32647-RA"/>
    <property type="gene ID" value="nRc.2.0.1.g32647"/>
</dbReference>
<evidence type="ECO:0000256" key="1">
    <source>
        <dbReference type="SAM" id="MobiDB-lite"/>
    </source>
</evidence>
<evidence type="ECO:0000313" key="3">
    <source>
        <dbReference type="WBParaSite" id="nRc.2.0.1.t32647-RA"/>
    </source>
</evidence>
<feature type="compositionally biased region" description="Basic and acidic residues" evidence="1">
    <location>
        <begin position="149"/>
        <end position="166"/>
    </location>
</feature>
<reference evidence="3" key="1">
    <citation type="submission" date="2022-11" db="UniProtKB">
        <authorList>
            <consortium name="WormBaseParasite"/>
        </authorList>
    </citation>
    <scope>IDENTIFICATION</scope>
</reference>
<sequence>MTKNRFAREFDDLKDYIDDDVEDNSLEEDQRLIPICKFRGHAFCKLHRVTRPSAPKQRNRQRSVSQTFHNDDRKNDFCQCFCFNNCASCCLCCPFRLRSPIVVDDFINFYDRRKFQDDICRLSFDRRGCDYSCCGYSIPFKPCRPRNRARPEKGRKGEIRKNHSSSDDIDPLATCLVNRTSKLFKEAVKEWENQEDDENDFGFDRSRGTDEKVERRPTNGVLKKSIWVQYERRVHGCNTGQVGEMTARPTSLKEKSKTGFRTVTDGTGRYLHGISERRKMFTQRV</sequence>
<proteinExistence type="predicted"/>
<feature type="region of interest" description="Disordered" evidence="1">
    <location>
        <begin position="147"/>
        <end position="166"/>
    </location>
</feature>